<reference evidence="1" key="1">
    <citation type="journal article" date="2008" name="BMC Evol. Biol.">
        <title>The cyanobacterial endosymbiont of the unicellular algae Rhopalodia gibba shows reductive genome evolution.</title>
        <authorList>
            <person name="Kneip C."/>
            <person name="Voss C."/>
            <person name="Lockhart P.J."/>
            <person name="Maier U.G."/>
        </authorList>
    </citation>
    <scope>NUCLEOTIDE SEQUENCE</scope>
</reference>
<gene>
    <name evidence="1" type="primary">sbl0003</name>
</gene>
<accession>A1KYK8</accession>
<organism evidence="1">
    <name type="scientific">cyanobacterium endosymbiont of Rhopalodia gibba</name>
    <dbReference type="NCBI Taxonomy" id="309035"/>
    <lineage>
        <taxon>Bacteria</taxon>
        <taxon>Bacillati</taxon>
        <taxon>Cyanobacteriota</taxon>
    </lineage>
</organism>
<dbReference type="AlphaFoldDB" id="A1KYK8"/>
<evidence type="ECO:0000313" key="1">
    <source>
        <dbReference type="EMBL" id="AAW57061.1"/>
    </source>
</evidence>
<dbReference type="EMBL" id="AY728387">
    <property type="protein sequence ID" value="AAW57061.1"/>
    <property type="molecule type" value="Genomic_DNA"/>
</dbReference>
<protein>
    <submittedName>
        <fullName evidence="1">Uncharacterized protein sbl0003</fullName>
    </submittedName>
</protein>
<name>A1KYK8_9CYAN</name>
<proteinExistence type="predicted"/>
<sequence length="125" mass="14594">MLKWKTFVFKTTFWMMGEILLNLLGLDNVADYSEFLFGRELELSRKNHKTVKLSCLKPKFCPKISEDCPINEVAFQFSEYPLKDCISHKGVFFNKCTKIKNHCIKASLFSDLSHSLKWRDCSNDS</sequence>